<organism evidence="1 2">
    <name type="scientific">Nostocoides veronense</name>
    <dbReference type="NCBI Taxonomy" id="330836"/>
    <lineage>
        <taxon>Bacteria</taxon>
        <taxon>Bacillati</taxon>
        <taxon>Actinomycetota</taxon>
        <taxon>Actinomycetes</taxon>
        <taxon>Micrococcales</taxon>
        <taxon>Intrasporangiaceae</taxon>
        <taxon>Nostocoides</taxon>
    </lineage>
</organism>
<keyword evidence="2" id="KW-1185">Reference proteome</keyword>
<dbReference type="RefSeq" id="WP_344079537.1">
    <property type="nucleotide sequence ID" value="NZ_BAAAPO010000001.1"/>
</dbReference>
<dbReference type="EMBL" id="BAAAPO010000001">
    <property type="protein sequence ID" value="GAA1778811.1"/>
    <property type="molecule type" value="Genomic_DNA"/>
</dbReference>
<name>A0ABN2LAB9_9MICO</name>
<gene>
    <name evidence="1" type="ORF">GCM10009811_00310</name>
</gene>
<accession>A0ABN2LAB9</accession>
<dbReference type="Proteomes" id="UP001499938">
    <property type="component" value="Unassembled WGS sequence"/>
</dbReference>
<evidence type="ECO:0000313" key="1">
    <source>
        <dbReference type="EMBL" id="GAA1778811.1"/>
    </source>
</evidence>
<sequence length="69" mass="7176">MSQDAEPSIATSESNPDEMTVVVPQTGDLVIDAALQELAAADPDRPDQVLEAGGRLEAALRSRLTDLGG</sequence>
<proteinExistence type="predicted"/>
<reference evidence="1 2" key="1">
    <citation type="journal article" date="2019" name="Int. J. Syst. Evol. Microbiol.">
        <title>The Global Catalogue of Microorganisms (GCM) 10K type strain sequencing project: providing services to taxonomists for standard genome sequencing and annotation.</title>
        <authorList>
            <consortium name="The Broad Institute Genomics Platform"/>
            <consortium name="The Broad Institute Genome Sequencing Center for Infectious Disease"/>
            <person name="Wu L."/>
            <person name="Ma J."/>
        </authorList>
    </citation>
    <scope>NUCLEOTIDE SEQUENCE [LARGE SCALE GENOMIC DNA]</scope>
    <source>
        <strain evidence="1 2">JCM 15592</strain>
    </source>
</reference>
<protein>
    <submittedName>
        <fullName evidence="1">Uncharacterized protein</fullName>
    </submittedName>
</protein>
<comment type="caution">
    <text evidence="1">The sequence shown here is derived from an EMBL/GenBank/DDBJ whole genome shotgun (WGS) entry which is preliminary data.</text>
</comment>
<evidence type="ECO:0000313" key="2">
    <source>
        <dbReference type="Proteomes" id="UP001499938"/>
    </source>
</evidence>